<dbReference type="Pfam" id="PF04286">
    <property type="entry name" value="DUF445"/>
    <property type="match status" value="1"/>
</dbReference>
<dbReference type="InterPro" id="IPR007383">
    <property type="entry name" value="DUF445"/>
</dbReference>
<keyword evidence="1" id="KW-0472">Membrane</keyword>
<evidence type="ECO:0000313" key="2">
    <source>
        <dbReference type="EMBL" id="UOO88746.1"/>
    </source>
</evidence>
<accession>A0ABY4E054</accession>
<dbReference type="Proteomes" id="UP000832011">
    <property type="component" value="Chromosome"/>
</dbReference>
<feature type="transmembrane region" description="Helical" evidence="1">
    <location>
        <begin position="49"/>
        <end position="68"/>
    </location>
</feature>
<organism evidence="2 3">
    <name type="scientific">Vitreoscilla massiliensis</name>
    <dbReference type="NCBI Taxonomy" id="1689272"/>
    <lineage>
        <taxon>Bacteria</taxon>
        <taxon>Pseudomonadati</taxon>
        <taxon>Pseudomonadota</taxon>
        <taxon>Betaproteobacteria</taxon>
        <taxon>Neisseriales</taxon>
        <taxon>Neisseriaceae</taxon>
        <taxon>Vitreoscilla</taxon>
    </lineage>
</organism>
<name>A0ABY4E054_9NEIS</name>
<dbReference type="PANTHER" id="PTHR38442:SF1">
    <property type="entry name" value="INNER MEMBRANE PROTEIN"/>
    <property type="match status" value="1"/>
</dbReference>
<evidence type="ECO:0000313" key="3">
    <source>
        <dbReference type="Proteomes" id="UP000832011"/>
    </source>
</evidence>
<evidence type="ECO:0000256" key="1">
    <source>
        <dbReference type="SAM" id="Phobius"/>
    </source>
</evidence>
<dbReference type="PANTHER" id="PTHR38442">
    <property type="entry name" value="INNER MEMBRANE PROTEIN-RELATED"/>
    <property type="match status" value="1"/>
</dbReference>
<feature type="transmembrane region" description="Helical" evidence="1">
    <location>
        <begin position="18"/>
        <end position="37"/>
    </location>
</feature>
<proteinExistence type="predicted"/>
<dbReference type="EMBL" id="CP091511">
    <property type="protein sequence ID" value="UOO88746.1"/>
    <property type="molecule type" value="Genomic_DNA"/>
</dbReference>
<keyword evidence="1" id="KW-0812">Transmembrane</keyword>
<keyword evidence="1" id="KW-1133">Transmembrane helix</keyword>
<gene>
    <name evidence="2" type="ORF">LVJ82_14975</name>
</gene>
<protein>
    <submittedName>
        <fullName evidence="2">DUF445 domain-containing protein</fullName>
    </submittedName>
</protein>
<sequence>MMTHPNEAAKKLQRVRTIATLLLVLVAVVFVVSSWYVTRYPWLGYVKAFAEAAMVGALADWFAVVALFRHPLGLPIPHTAILPRNQARIADSLGQFIQNNFLEQKAIAKKVYYLQPSRKFLDWLADIEHQALVAPFVVKQIPTLMRAIKPEQMSLFLGQLLKQQYDGKSLGHTLSQMLRMVQGYGYHQIFFIGLLEQIRAWLRHEETRQLLEDNINSWAAKVKKDNPSSWDRLVAAFKGSAVDMVDGWVARKVLDWADNYCEEVINDDAHAMRAGVERKMNQLIWALEFSPIMHRRLNQAKDGIINSDAVQQFIQHSWLSLQQWSESDAAKSDSMLMQQVLKMMNQMLIQGAAQPEVLRRFDARVSLWVREAVEQYKSTVADYVSEKVKSWDSQELVQKLELSVGKDLQYIRINGTLVGGLVGLVIYVVSGWLM</sequence>
<feature type="transmembrane region" description="Helical" evidence="1">
    <location>
        <begin position="413"/>
        <end position="433"/>
    </location>
</feature>
<keyword evidence="3" id="KW-1185">Reference proteome</keyword>
<reference evidence="2 3" key="1">
    <citation type="journal article" date="2022" name="Res Sq">
        <title>Evolution of multicellular longitudinally dividing oral cavity symbionts (Neisseriaceae).</title>
        <authorList>
            <person name="Nyongesa S."/>
            <person name="Weber P."/>
            <person name="Bernet E."/>
            <person name="Pullido F."/>
            <person name="Nieckarz M."/>
            <person name="Delaby M."/>
            <person name="Nieves C."/>
            <person name="Viehboeck T."/>
            <person name="Krause N."/>
            <person name="Rivera-Millot A."/>
            <person name="Nakamura A."/>
            <person name="Vischer N."/>
            <person name="VanNieuwenhze M."/>
            <person name="Brun Y."/>
            <person name="Cava F."/>
            <person name="Bulgheresi S."/>
            <person name="Veyrier F."/>
        </authorList>
    </citation>
    <scope>NUCLEOTIDE SEQUENCE [LARGE SCALE GENOMIC DNA]</scope>
    <source>
        <strain evidence="2 3">SN4</strain>
    </source>
</reference>
<dbReference type="RefSeq" id="WP_058357564.1">
    <property type="nucleotide sequence ID" value="NZ_CABKVG010000010.1"/>
</dbReference>